<comment type="caution">
    <text evidence="3">The sequence shown here is derived from an EMBL/GenBank/DDBJ whole genome shotgun (WGS) entry which is preliminary data.</text>
</comment>
<gene>
    <name evidence="3" type="ORF">H4684_003213</name>
</gene>
<feature type="compositionally biased region" description="Basic residues" evidence="2">
    <location>
        <begin position="124"/>
        <end position="133"/>
    </location>
</feature>
<dbReference type="Gene3D" id="1.10.10.1550">
    <property type="entry name" value="ROS/MUCR transcriptional regulator protein"/>
    <property type="match status" value="1"/>
</dbReference>
<evidence type="ECO:0000256" key="1">
    <source>
        <dbReference type="ARBA" id="ARBA00007031"/>
    </source>
</evidence>
<name>A0ABR9H751_9BACT</name>
<dbReference type="Proteomes" id="UP000639010">
    <property type="component" value="Unassembled WGS sequence"/>
</dbReference>
<keyword evidence="4" id="KW-1185">Reference proteome</keyword>
<evidence type="ECO:0000313" key="3">
    <source>
        <dbReference type="EMBL" id="MBE1426547.1"/>
    </source>
</evidence>
<organism evidence="3 4">
    <name type="scientific">Desulfomicrobium macestii</name>
    <dbReference type="NCBI Taxonomy" id="90731"/>
    <lineage>
        <taxon>Bacteria</taxon>
        <taxon>Pseudomonadati</taxon>
        <taxon>Thermodesulfobacteriota</taxon>
        <taxon>Desulfovibrionia</taxon>
        <taxon>Desulfovibrionales</taxon>
        <taxon>Desulfomicrobiaceae</taxon>
        <taxon>Desulfomicrobium</taxon>
    </lineage>
</organism>
<dbReference type="EMBL" id="JADBGG010000028">
    <property type="protein sequence ID" value="MBE1426547.1"/>
    <property type="molecule type" value="Genomic_DNA"/>
</dbReference>
<accession>A0ABR9H751</accession>
<evidence type="ECO:0000313" key="4">
    <source>
        <dbReference type="Proteomes" id="UP000639010"/>
    </source>
</evidence>
<dbReference type="InterPro" id="IPR008807">
    <property type="entry name" value="ROS_MUCR"/>
</dbReference>
<feature type="region of interest" description="Disordered" evidence="2">
    <location>
        <begin position="110"/>
        <end position="133"/>
    </location>
</feature>
<comment type="similarity">
    <text evidence="1">Belongs to the ros/MucR family.</text>
</comment>
<sequence length="133" mass="14861">MEDSLKQAIEIVKAQASVRNMNEDEITSMIKALAGSIRGVAEGVAPVVETEPAVDPKNAIREKSVICCECGKSFKVLTKRHLITHGLTPEQYKEKYGYKKGTSLVAKSLARSRRKTMQDMKLWEKRKKAPKAE</sequence>
<protein>
    <submittedName>
        <fullName evidence="3">Transcriptional regulator</fullName>
    </submittedName>
</protein>
<dbReference type="RefSeq" id="WP_192624511.1">
    <property type="nucleotide sequence ID" value="NZ_JADBGG010000028.1"/>
</dbReference>
<dbReference type="Pfam" id="PF05443">
    <property type="entry name" value="ROS_MUCR"/>
    <property type="match status" value="1"/>
</dbReference>
<evidence type="ECO:0000256" key="2">
    <source>
        <dbReference type="SAM" id="MobiDB-lite"/>
    </source>
</evidence>
<proteinExistence type="inferred from homology"/>
<reference evidence="3 4" key="1">
    <citation type="submission" date="2020-10" db="EMBL/GenBank/DDBJ databases">
        <title>Genomic Encyclopedia of Type Strains, Phase IV (KMG-IV): sequencing the most valuable type-strain genomes for metagenomic binning, comparative biology and taxonomic classification.</title>
        <authorList>
            <person name="Goeker M."/>
        </authorList>
    </citation>
    <scope>NUCLEOTIDE SEQUENCE [LARGE SCALE GENOMIC DNA]</scope>
    <source>
        <strain evidence="3 4">DSM 4194</strain>
    </source>
</reference>
<dbReference type="InterPro" id="IPR041920">
    <property type="entry name" value="ROS/MUCR_sf"/>
</dbReference>